<gene>
    <name evidence="1" type="ORF">SacglDRAFT_00947</name>
</gene>
<dbReference type="EMBL" id="CM001484">
    <property type="protein sequence ID" value="EIE97884.1"/>
    <property type="molecule type" value="Genomic_DNA"/>
</dbReference>
<dbReference type="STRING" id="928724.SacglDRAFT_00947"/>
<dbReference type="Pfam" id="PF05331">
    <property type="entry name" value="DUF742"/>
    <property type="match status" value="1"/>
</dbReference>
<dbReference type="AlphaFoldDB" id="I1CYW0"/>
<dbReference type="OrthoDB" id="4244884at2"/>
<reference evidence="2" key="2">
    <citation type="submission" date="2012-01" db="EMBL/GenBank/DDBJ databases">
        <title>Noncontiguous Finished sequence of chromosome of Saccharomonospora glauca K62.</title>
        <authorList>
            <consortium name="US DOE Joint Genome Institute"/>
            <person name="Lucas S."/>
            <person name="Han J."/>
            <person name="Lapidus A."/>
            <person name="Cheng J.-F."/>
            <person name="Goodwin L."/>
            <person name="Pitluck S."/>
            <person name="Peters L."/>
            <person name="Mikhailova N."/>
            <person name="Held B."/>
            <person name="Detter J.C."/>
            <person name="Han C."/>
            <person name="Tapia R."/>
            <person name="Land M."/>
            <person name="Hauser L."/>
            <person name="Kyrpides N."/>
            <person name="Ivanova N."/>
            <person name="Pagani I."/>
            <person name="Brambilla E.-M."/>
            <person name="Klenk H.-P."/>
            <person name="Woyke T."/>
        </authorList>
    </citation>
    <scope>NUCLEOTIDE SEQUENCE [LARGE SCALE GENOMIC DNA]</scope>
    <source>
        <strain evidence="2">K62</strain>
    </source>
</reference>
<accession>I1CYW0</accession>
<dbReference type="InterPro" id="IPR007995">
    <property type="entry name" value="DUF742"/>
</dbReference>
<organism evidence="1 2">
    <name type="scientific">Saccharomonospora glauca K62</name>
    <dbReference type="NCBI Taxonomy" id="928724"/>
    <lineage>
        <taxon>Bacteria</taxon>
        <taxon>Bacillati</taxon>
        <taxon>Actinomycetota</taxon>
        <taxon>Actinomycetes</taxon>
        <taxon>Pseudonocardiales</taxon>
        <taxon>Pseudonocardiaceae</taxon>
        <taxon>Saccharomonospora</taxon>
    </lineage>
</organism>
<keyword evidence="2" id="KW-1185">Reference proteome</keyword>
<dbReference type="HOGENOM" id="CLU_074078_3_0_11"/>
<protein>
    <recommendedName>
        <fullName evidence="3">DUF742 domain-containing protein</fullName>
    </recommendedName>
</protein>
<reference evidence="1 2" key="1">
    <citation type="submission" date="2011-09" db="EMBL/GenBank/DDBJ databases">
        <authorList>
            <consortium name="US DOE Joint Genome Institute (JGI-PGF)"/>
            <person name="Lucas S."/>
            <person name="Han J."/>
            <person name="Lapidus A."/>
            <person name="Cheng J.-F."/>
            <person name="Goodwin L."/>
            <person name="Pitluck S."/>
            <person name="Peters L."/>
            <person name="Land M.L."/>
            <person name="Hauser L."/>
            <person name="Brambilla E."/>
            <person name="Klenk H.-P."/>
            <person name="Woyke T.J."/>
        </authorList>
    </citation>
    <scope>NUCLEOTIDE SEQUENCE [LARGE SCALE GENOMIC DNA]</scope>
    <source>
        <strain evidence="1 2">K62</strain>
    </source>
</reference>
<dbReference type="Proteomes" id="UP000005087">
    <property type="component" value="Chromosome"/>
</dbReference>
<sequence>MNAPDEHSPSDSEMWVRPYTVTNGRTHPSTVLELMSLVRTTGKVAPERLGHDHAQVLRLCQSPISVAEVAAVLKQPVMVAKVLLSDLIQLGAAATRAPSQADSTDPALLEALLDGLQRL</sequence>
<proteinExistence type="predicted"/>
<dbReference type="PANTHER" id="PTHR36221">
    <property type="entry name" value="DUF742 DOMAIN-CONTAINING PROTEIN"/>
    <property type="match status" value="1"/>
</dbReference>
<dbReference type="PANTHER" id="PTHR36221:SF1">
    <property type="entry name" value="DUF742 DOMAIN-CONTAINING PROTEIN"/>
    <property type="match status" value="1"/>
</dbReference>
<name>I1CYW0_9PSEU</name>
<evidence type="ECO:0008006" key="3">
    <source>
        <dbReference type="Google" id="ProtNLM"/>
    </source>
</evidence>
<evidence type="ECO:0000313" key="2">
    <source>
        <dbReference type="Proteomes" id="UP000005087"/>
    </source>
</evidence>
<evidence type="ECO:0000313" key="1">
    <source>
        <dbReference type="EMBL" id="EIE97884.1"/>
    </source>
</evidence>